<feature type="compositionally biased region" description="Low complexity" evidence="1">
    <location>
        <begin position="109"/>
        <end position="132"/>
    </location>
</feature>
<feature type="region of interest" description="Disordered" evidence="1">
    <location>
        <begin position="321"/>
        <end position="341"/>
    </location>
</feature>
<dbReference type="OrthoDB" id="2163536at2759"/>
<feature type="region of interest" description="Disordered" evidence="1">
    <location>
        <begin position="19"/>
        <end position="177"/>
    </location>
</feature>
<feature type="compositionally biased region" description="Low complexity" evidence="1">
    <location>
        <begin position="452"/>
        <end position="476"/>
    </location>
</feature>
<keyword evidence="3" id="KW-1185">Reference proteome</keyword>
<feature type="compositionally biased region" description="Polar residues" evidence="1">
    <location>
        <begin position="147"/>
        <end position="169"/>
    </location>
</feature>
<feature type="compositionally biased region" description="Polar residues" evidence="1">
    <location>
        <begin position="27"/>
        <end position="40"/>
    </location>
</feature>
<feature type="compositionally biased region" description="Polar residues" evidence="1">
    <location>
        <begin position="253"/>
        <end position="265"/>
    </location>
</feature>
<gene>
    <name evidence="2" type="ORF">BCR33DRAFT_714188</name>
</gene>
<feature type="region of interest" description="Disordered" evidence="1">
    <location>
        <begin position="355"/>
        <end position="504"/>
    </location>
</feature>
<feature type="region of interest" description="Disordered" evidence="1">
    <location>
        <begin position="204"/>
        <end position="296"/>
    </location>
</feature>
<feature type="compositionally biased region" description="Low complexity" evidence="1">
    <location>
        <begin position="66"/>
        <end position="75"/>
    </location>
</feature>
<organism evidence="2 3">
    <name type="scientific">Rhizoclosmatium globosum</name>
    <dbReference type="NCBI Taxonomy" id="329046"/>
    <lineage>
        <taxon>Eukaryota</taxon>
        <taxon>Fungi</taxon>
        <taxon>Fungi incertae sedis</taxon>
        <taxon>Chytridiomycota</taxon>
        <taxon>Chytridiomycota incertae sedis</taxon>
        <taxon>Chytridiomycetes</taxon>
        <taxon>Chytridiales</taxon>
        <taxon>Chytriomycetaceae</taxon>
        <taxon>Rhizoclosmatium</taxon>
    </lineage>
</organism>
<comment type="caution">
    <text evidence="2">The sequence shown here is derived from an EMBL/GenBank/DDBJ whole genome shotgun (WGS) entry which is preliminary data.</text>
</comment>
<feature type="compositionally biased region" description="Pro residues" evidence="1">
    <location>
        <begin position="477"/>
        <end position="502"/>
    </location>
</feature>
<evidence type="ECO:0000313" key="2">
    <source>
        <dbReference type="EMBL" id="ORY49136.1"/>
    </source>
</evidence>
<proteinExistence type="predicted"/>
<feature type="region of interest" description="Disordered" evidence="1">
    <location>
        <begin position="556"/>
        <end position="666"/>
    </location>
</feature>
<feature type="compositionally biased region" description="Polar residues" evidence="1">
    <location>
        <begin position="437"/>
        <end position="451"/>
    </location>
</feature>
<evidence type="ECO:0008006" key="4">
    <source>
        <dbReference type="Google" id="ProtNLM"/>
    </source>
</evidence>
<evidence type="ECO:0000313" key="3">
    <source>
        <dbReference type="Proteomes" id="UP000193642"/>
    </source>
</evidence>
<dbReference type="Proteomes" id="UP000193642">
    <property type="component" value="Unassembled WGS sequence"/>
</dbReference>
<feature type="compositionally biased region" description="Basic and acidic residues" evidence="1">
    <location>
        <begin position="639"/>
        <end position="652"/>
    </location>
</feature>
<feature type="compositionally biased region" description="Basic and acidic residues" evidence="1">
    <location>
        <begin position="590"/>
        <end position="624"/>
    </location>
</feature>
<feature type="compositionally biased region" description="Basic and acidic residues" evidence="1">
    <location>
        <begin position="556"/>
        <end position="581"/>
    </location>
</feature>
<sequence length="768" mass="83992">MNHPRTDSASQALEKANALLHRAAAHSKSNSSSPTRTQLDPKSTTKTKPSKSKKFDWEDDSDGGSDDSSLFGPSDSDPDSDEAELKKYLSNLAKKKAADEKASGKQNNTSVTAKSVSASSSYLKKPPLATATTPPPTNDVKPIKEQYLNSIPSTPARQSSVSKLDSSQVLKPRVADNVGNISALNTKIERLNADMDAAKSALGNNLGDLESEVESIEKSPKRSGAVSSPLKGNIENRRKEEEDDDDVSSISDLNTSEMETRSSLTGRGGGAARNLAKRSYLKEKKGGFGSDSDESVVEVKKAGYGRSSSVGTRLVVDVGKKGVEKESGGETKSTPVLSTPAPTPVVVAASLQTKPKLQVPQQTTHTAATTTVSEITEDIDAPTDSSIAEEIEDESGDESRSKFNDLLTIEDLGPQTKPKPTLSQSYSTPPPPPKHQSVPTQAAQTPQQYNEQSQHQPTQQQQYTQIPPSQPTYQYPFYPPPPNQSAPPQIPPQAPPPHPYQFPPYGYGYAYPPPSPYTPMYPVYPPQHHAHYAPPPSAWMGSSGGATTFVNPYLFRRESSGSSGEDRKERSDRKGLRRCDHSCGCLPVMEAKETGERRREGKKERRRRGEREKEEGKSGEGRSQEEEDVSSYGWTSSSEDVRGGKRETKEGLRGNLSGKESDGGREFWKDTISPLMQNFEAGHASLMASFAPSTLAVNALLQNHLSMIQQYVVMNEKLLQEEVYHTQEYITLRSTKDEIKQRRRESARERDAFEQAVKEAADTLSYND</sequence>
<evidence type="ECO:0000256" key="1">
    <source>
        <dbReference type="SAM" id="MobiDB-lite"/>
    </source>
</evidence>
<feature type="compositionally biased region" description="Acidic residues" evidence="1">
    <location>
        <begin position="375"/>
        <end position="396"/>
    </location>
</feature>
<name>A0A1Y2CQB9_9FUNG</name>
<reference evidence="2 3" key="1">
    <citation type="submission" date="2016-07" db="EMBL/GenBank/DDBJ databases">
        <title>Pervasive Adenine N6-methylation of Active Genes in Fungi.</title>
        <authorList>
            <consortium name="DOE Joint Genome Institute"/>
            <person name="Mondo S.J."/>
            <person name="Dannebaum R.O."/>
            <person name="Kuo R.C."/>
            <person name="Labutti K."/>
            <person name="Haridas S."/>
            <person name="Kuo A."/>
            <person name="Salamov A."/>
            <person name="Ahrendt S.R."/>
            <person name="Lipzen A."/>
            <person name="Sullivan W."/>
            <person name="Andreopoulos W.B."/>
            <person name="Clum A."/>
            <person name="Lindquist E."/>
            <person name="Daum C."/>
            <person name="Ramamoorthy G.K."/>
            <person name="Gryganskyi A."/>
            <person name="Culley D."/>
            <person name="Magnuson J.K."/>
            <person name="James T.Y."/>
            <person name="O'Malley M.A."/>
            <person name="Stajich J.E."/>
            <person name="Spatafora J.W."/>
            <person name="Visel A."/>
            <person name="Grigoriev I.V."/>
        </authorList>
    </citation>
    <scope>NUCLEOTIDE SEQUENCE [LARGE SCALE GENOMIC DNA]</scope>
    <source>
        <strain evidence="2 3">JEL800</strain>
    </source>
</reference>
<accession>A0A1Y2CQB9</accession>
<dbReference type="AlphaFoldDB" id="A0A1Y2CQB9"/>
<protein>
    <recommendedName>
        <fullName evidence="4">DUF4614 domain-containing protein</fullName>
    </recommendedName>
</protein>
<dbReference type="EMBL" id="MCGO01000010">
    <property type="protein sequence ID" value="ORY49136.1"/>
    <property type="molecule type" value="Genomic_DNA"/>
</dbReference>